<accession>A0ABN8YSD5</accession>
<keyword evidence="2" id="KW-1185">Reference proteome</keyword>
<protein>
    <submittedName>
        <fullName evidence="1">Uncharacterized protein</fullName>
    </submittedName>
</protein>
<dbReference type="Proteomes" id="UP001176941">
    <property type="component" value="Chromosome 23"/>
</dbReference>
<reference evidence="1" key="1">
    <citation type="submission" date="2023-04" db="EMBL/GenBank/DDBJ databases">
        <authorList>
            <consortium name="ELIXIR-Norway"/>
        </authorList>
    </citation>
    <scope>NUCLEOTIDE SEQUENCE [LARGE SCALE GENOMIC DNA]</scope>
</reference>
<name>A0ABN8YSD5_RANTA</name>
<proteinExistence type="predicted"/>
<evidence type="ECO:0000313" key="1">
    <source>
        <dbReference type="EMBL" id="CAI9164497.1"/>
    </source>
</evidence>
<evidence type="ECO:0000313" key="2">
    <source>
        <dbReference type="Proteomes" id="UP001176941"/>
    </source>
</evidence>
<organism evidence="1 2">
    <name type="scientific">Rangifer tarandus platyrhynchus</name>
    <name type="common">Svalbard reindeer</name>
    <dbReference type="NCBI Taxonomy" id="3082113"/>
    <lineage>
        <taxon>Eukaryota</taxon>
        <taxon>Metazoa</taxon>
        <taxon>Chordata</taxon>
        <taxon>Craniata</taxon>
        <taxon>Vertebrata</taxon>
        <taxon>Euteleostomi</taxon>
        <taxon>Mammalia</taxon>
        <taxon>Eutheria</taxon>
        <taxon>Laurasiatheria</taxon>
        <taxon>Artiodactyla</taxon>
        <taxon>Ruminantia</taxon>
        <taxon>Pecora</taxon>
        <taxon>Cervidae</taxon>
        <taxon>Odocoileinae</taxon>
        <taxon>Rangifer</taxon>
    </lineage>
</organism>
<dbReference type="EMBL" id="OX459959">
    <property type="protein sequence ID" value="CAI9164497.1"/>
    <property type="molecule type" value="Genomic_DNA"/>
</dbReference>
<gene>
    <name evidence="1" type="ORF">MRATA1EN1_LOCUS13459</name>
</gene>
<sequence length="140" mass="15112">MVMKGDFRGPSGLSPRHQKLLRTLPALGAAAAGSLRVCSTAPWWSRLGRGPVFPDWALPCAEQSRSLQGYTGNNEGIHNEVQWASSPALTPAELGSPPLTHAKQCRSVCTPCGELAVSDSELVRDGVRWKRTPETALHTR</sequence>